<protein>
    <submittedName>
        <fullName evidence="2">Uncharacterized protein</fullName>
    </submittedName>
</protein>
<name>A0A7S2RZY2_9STRA</name>
<organism evidence="2">
    <name type="scientific">Eucampia antarctica</name>
    <dbReference type="NCBI Taxonomy" id="49252"/>
    <lineage>
        <taxon>Eukaryota</taxon>
        <taxon>Sar</taxon>
        <taxon>Stramenopiles</taxon>
        <taxon>Ochrophyta</taxon>
        <taxon>Bacillariophyta</taxon>
        <taxon>Mediophyceae</taxon>
        <taxon>Biddulphiophycidae</taxon>
        <taxon>Hemiaulales</taxon>
        <taxon>Hemiaulaceae</taxon>
        <taxon>Eucampia</taxon>
    </lineage>
</organism>
<gene>
    <name evidence="2" type="ORF">EANT1437_LOCUS10870</name>
</gene>
<reference evidence="2" key="1">
    <citation type="submission" date="2021-01" db="EMBL/GenBank/DDBJ databases">
        <authorList>
            <person name="Corre E."/>
            <person name="Pelletier E."/>
            <person name="Niang G."/>
            <person name="Scheremetjew M."/>
            <person name="Finn R."/>
            <person name="Kale V."/>
            <person name="Holt S."/>
            <person name="Cochrane G."/>
            <person name="Meng A."/>
            <person name="Brown T."/>
            <person name="Cohen L."/>
        </authorList>
    </citation>
    <scope>NUCLEOTIDE SEQUENCE</scope>
    <source>
        <strain evidence="2">CCMP1452</strain>
    </source>
</reference>
<accession>A0A7S2RZY2</accession>
<proteinExistence type="predicted"/>
<evidence type="ECO:0000313" key="2">
    <source>
        <dbReference type="EMBL" id="CAD9685458.1"/>
    </source>
</evidence>
<feature type="region of interest" description="Disordered" evidence="1">
    <location>
        <begin position="191"/>
        <end position="210"/>
    </location>
</feature>
<dbReference type="AlphaFoldDB" id="A0A7S2RZY2"/>
<evidence type="ECO:0000256" key="1">
    <source>
        <dbReference type="SAM" id="MobiDB-lite"/>
    </source>
</evidence>
<dbReference type="EMBL" id="HBHI01021163">
    <property type="protein sequence ID" value="CAD9685458.1"/>
    <property type="molecule type" value="Transcribed_RNA"/>
</dbReference>
<feature type="compositionally biased region" description="Basic and acidic residues" evidence="1">
    <location>
        <begin position="195"/>
        <end position="210"/>
    </location>
</feature>
<sequence>MSAYTLLQQSEASSSINKNRGLHLIISAMDAFLEGGDEEEDAGFTDSQIQSLLSVCNTVVEHPLLLFMAGPVYHMVTNAAILLCHLLNAMHARLCQDSQHGEVETALFGEVLDTLTSVRKLLQNHRKKIPVKLRCHGIPRPNLTPYSRSEPKASVPFIDLGETLMCASRSCQGFVLLSCSPCVAAERARASTMRQKNETKKKGEGSNENFKEFDKELQELGIEFDMDDDALLVVLSRIIST</sequence>